<dbReference type="PROSITE" id="PS00557">
    <property type="entry name" value="FMN_HYDROXY_ACID_DH_1"/>
    <property type="match status" value="1"/>
</dbReference>
<dbReference type="SUPFAM" id="SSF51395">
    <property type="entry name" value="FMN-linked oxidoreductases"/>
    <property type="match status" value="1"/>
</dbReference>
<evidence type="ECO:0000256" key="6">
    <source>
        <dbReference type="PIRSR" id="PIRSR000138-1"/>
    </source>
</evidence>
<dbReference type="InParanoid" id="D6U4K8"/>
<keyword evidence="2 7" id="KW-0285">Flavoprotein</keyword>
<evidence type="ECO:0000256" key="1">
    <source>
        <dbReference type="ARBA" id="ARBA00001917"/>
    </source>
</evidence>
<dbReference type="InterPro" id="IPR037396">
    <property type="entry name" value="FMN_HAD"/>
</dbReference>
<name>D6U4K8_KTERA</name>
<evidence type="ECO:0000259" key="8">
    <source>
        <dbReference type="PROSITE" id="PS51349"/>
    </source>
</evidence>
<feature type="binding site" evidence="7">
    <location>
        <position position="233"/>
    </location>
    <ligand>
        <name>FMN</name>
        <dbReference type="ChEBI" id="CHEBI:58210"/>
    </ligand>
</feature>
<dbReference type="STRING" id="485913.Krac_2158"/>
<dbReference type="EC" id="1.1.3.15" evidence="9"/>
<protein>
    <submittedName>
        <fullName evidence="9">FMN-dependent alpha-hydroxy acid dehydrogenase</fullName>
        <ecNumber evidence="9">1.1.3.15</ecNumber>
    </submittedName>
</protein>
<dbReference type="InterPro" id="IPR000262">
    <property type="entry name" value="FMN-dep_DH"/>
</dbReference>
<feature type="domain" description="FMN hydroxy acid dehydrogenase" evidence="8">
    <location>
        <begin position="1"/>
        <end position="337"/>
    </location>
</feature>
<feature type="binding site" evidence="7">
    <location>
        <begin position="77"/>
        <end position="79"/>
    </location>
    <ligand>
        <name>FMN</name>
        <dbReference type="ChEBI" id="CHEBI:58210"/>
    </ligand>
</feature>
<reference evidence="9 10" key="1">
    <citation type="journal article" date="2011" name="Stand. Genomic Sci.">
        <title>Non-contiguous finished genome sequence and contextual data of the filamentous soil bacterium Ktedonobacter racemifer type strain (SOSP1-21).</title>
        <authorList>
            <person name="Chang Y.J."/>
            <person name="Land M."/>
            <person name="Hauser L."/>
            <person name="Chertkov O."/>
            <person name="Del Rio T.G."/>
            <person name="Nolan M."/>
            <person name="Copeland A."/>
            <person name="Tice H."/>
            <person name="Cheng J.F."/>
            <person name="Lucas S."/>
            <person name="Han C."/>
            <person name="Goodwin L."/>
            <person name="Pitluck S."/>
            <person name="Ivanova N."/>
            <person name="Ovchinikova G."/>
            <person name="Pati A."/>
            <person name="Chen A."/>
            <person name="Palaniappan K."/>
            <person name="Mavromatis K."/>
            <person name="Liolios K."/>
            <person name="Brettin T."/>
            <person name="Fiebig A."/>
            <person name="Rohde M."/>
            <person name="Abt B."/>
            <person name="Goker M."/>
            <person name="Detter J.C."/>
            <person name="Woyke T."/>
            <person name="Bristow J."/>
            <person name="Eisen J.A."/>
            <person name="Markowitz V."/>
            <person name="Hugenholtz P."/>
            <person name="Kyrpides N.C."/>
            <person name="Klenk H.P."/>
            <person name="Lapidus A."/>
        </authorList>
    </citation>
    <scope>NUCLEOTIDE SEQUENCE [LARGE SCALE GENOMIC DNA]</scope>
    <source>
        <strain evidence="10">DSM 44963</strain>
    </source>
</reference>
<feature type="binding site" evidence="7">
    <location>
        <position position="238"/>
    </location>
    <ligand>
        <name>glyoxylate</name>
        <dbReference type="ChEBI" id="CHEBI:36655"/>
    </ligand>
</feature>
<feature type="binding site" evidence="7">
    <location>
        <position position="24"/>
    </location>
    <ligand>
        <name>glyoxylate</name>
        <dbReference type="ChEBI" id="CHEBI:36655"/>
    </ligand>
</feature>
<feature type="binding site" evidence="7">
    <location>
        <position position="127"/>
    </location>
    <ligand>
        <name>FMN</name>
        <dbReference type="ChEBI" id="CHEBI:58210"/>
    </ligand>
</feature>
<dbReference type="EMBL" id="ADVG01000004">
    <property type="protein sequence ID" value="EFH81438.1"/>
    <property type="molecule type" value="Genomic_DNA"/>
</dbReference>
<evidence type="ECO:0000256" key="7">
    <source>
        <dbReference type="PIRSR" id="PIRSR000138-2"/>
    </source>
</evidence>
<dbReference type="OrthoDB" id="9770452at2"/>
<gene>
    <name evidence="9" type="ORF">Krac_2158</name>
</gene>
<dbReference type="GO" id="GO:0010181">
    <property type="term" value="F:FMN binding"/>
    <property type="evidence" value="ECO:0007669"/>
    <property type="project" value="InterPro"/>
</dbReference>
<dbReference type="Pfam" id="PF01070">
    <property type="entry name" value="FMN_dh"/>
    <property type="match status" value="1"/>
</dbReference>
<comment type="caution">
    <text evidence="9">The sequence shown here is derived from an EMBL/GenBank/DDBJ whole genome shotgun (WGS) entry which is preliminary data.</text>
</comment>
<keyword evidence="3 7" id="KW-0288">FMN</keyword>
<evidence type="ECO:0000256" key="3">
    <source>
        <dbReference type="ARBA" id="ARBA00022643"/>
    </source>
</evidence>
<dbReference type="AlphaFoldDB" id="D6U4K8"/>
<dbReference type="InterPro" id="IPR008259">
    <property type="entry name" value="FMN_hydac_DH_AS"/>
</dbReference>
<dbReference type="PIRSF" id="PIRSF000138">
    <property type="entry name" value="Al-hdrx_acd_dh"/>
    <property type="match status" value="1"/>
</dbReference>
<proteinExistence type="inferred from homology"/>
<organism evidence="9 10">
    <name type="scientific">Ktedonobacter racemifer DSM 44963</name>
    <dbReference type="NCBI Taxonomy" id="485913"/>
    <lineage>
        <taxon>Bacteria</taxon>
        <taxon>Bacillati</taxon>
        <taxon>Chloroflexota</taxon>
        <taxon>Ktedonobacteria</taxon>
        <taxon>Ktedonobacterales</taxon>
        <taxon>Ktedonobacteraceae</taxon>
        <taxon>Ktedonobacter</taxon>
    </lineage>
</organism>
<feature type="binding site" evidence="7">
    <location>
        <position position="164"/>
    </location>
    <ligand>
        <name>glyoxylate</name>
        <dbReference type="ChEBI" id="CHEBI:36655"/>
    </ligand>
</feature>
<dbReference type="GO" id="GO:0005737">
    <property type="term" value="C:cytoplasm"/>
    <property type="evidence" value="ECO:0007669"/>
    <property type="project" value="UniProtKB-ARBA"/>
</dbReference>
<feature type="binding site" evidence="7">
    <location>
        <position position="106"/>
    </location>
    <ligand>
        <name>FMN</name>
        <dbReference type="ChEBI" id="CHEBI:58210"/>
    </ligand>
</feature>
<evidence type="ECO:0000256" key="4">
    <source>
        <dbReference type="ARBA" id="ARBA00023002"/>
    </source>
</evidence>
<feature type="binding site" evidence="7">
    <location>
        <position position="155"/>
    </location>
    <ligand>
        <name>FMN</name>
        <dbReference type="ChEBI" id="CHEBI:58210"/>
    </ligand>
</feature>
<dbReference type="RefSeq" id="WP_007918812.1">
    <property type="nucleotide sequence ID" value="NZ_ADVG01000004.1"/>
</dbReference>
<dbReference type="FunFam" id="3.20.20.70:FF:000056">
    <property type="entry name" value="hydroxyacid oxidase 2"/>
    <property type="match status" value="1"/>
</dbReference>
<feature type="binding site" evidence="7">
    <location>
        <position position="235"/>
    </location>
    <ligand>
        <name>glyoxylate</name>
        <dbReference type="ChEBI" id="CHEBI:36655"/>
    </ligand>
</feature>
<dbReference type="PANTHER" id="PTHR10578">
    <property type="entry name" value="S -2-HYDROXY-ACID OXIDASE-RELATED"/>
    <property type="match status" value="1"/>
</dbReference>
<sequence>MQYFNVMDYEAPAQVRMNAAHWDYYAGGSGDEITLHANRAIFDHIRLRPRMLVDVTTCDTSTSVLGCPVSMPILVAPTAQHGFAHPEGECETARGVGQAGTLLTASSVSSRRLEDVAAAASGPLWFQLYVFDDNNITIDVVQRAEQAGYKAIVLTVDVPRFGNRERDLRNAFHLPASANFDVPDVTKLKPSLTWRDLAWLKSLTSLPILVKGVLTAEDTILALEHGADGIVVSNHGGRQLDGAITSLEALPEVVEASSGRCEIYFDGGIRRGTDVIKTLALGAHAVLVGRPVLWGLAVNGQEGVRHVLELLRNELELAMALCGAPTLKQITPALIRR</sequence>
<dbReference type="CDD" id="cd02809">
    <property type="entry name" value="alpha_hydroxyacid_oxid_FMN"/>
    <property type="match status" value="1"/>
</dbReference>
<comment type="cofactor">
    <cofactor evidence="1">
        <name>FMN</name>
        <dbReference type="ChEBI" id="CHEBI:58210"/>
    </cofactor>
</comment>
<feature type="active site" description="Proton acceptor" evidence="6">
    <location>
        <position position="235"/>
    </location>
</feature>
<dbReference type="InterPro" id="IPR012133">
    <property type="entry name" value="Alpha-hydoxy_acid_DH_FMN"/>
</dbReference>
<dbReference type="eggNOG" id="COG1304">
    <property type="taxonomic scope" value="Bacteria"/>
</dbReference>
<feature type="binding site" evidence="7">
    <location>
        <position position="129"/>
    </location>
    <ligand>
        <name>glyoxylate</name>
        <dbReference type="ChEBI" id="CHEBI:36655"/>
    </ligand>
</feature>
<evidence type="ECO:0000256" key="5">
    <source>
        <dbReference type="ARBA" id="ARBA00024042"/>
    </source>
</evidence>
<evidence type="ECO:0000313" key="10">
    <source>
        <dbReference type="Proteomes" id="UP000004508"/>
    </source>
</evidence>
<evidence type="ECO:0000313" key="9">
    <source>
        <dbReference type="EMBL" id="EFH81438.1"/>
    </source>
</evidence>
<feature type="binding site" evidence="7">
    <location>
        <begin position="266"/>
        <end position="270"/>
    </location>
    <ligand>
        <name>FMN</name>
        <dbReference type="ChEBI" id="CHEBI:58210"/>
    </ligand>
</feature>
<evidence type="ECO:0000256" key="2">
    <source>
        <dbReference type="ARBA" id="ARBA00022630"/>
    </source>
</evidence>
<dbReference type="InterPro" id="IPR013785">
    <property type="entry name" value="Aldolase_TIM"/>
</dbReference>
<dbReference type="Proteomes" id="UP000004508">
    <property type="component" value="Unassembled WGS sequence"/>
</dbReference>
<dbReference type="Gene3D" id="3.20.20.70">
    <property type="entry name" value="Aldolase class I"/>
    <property type="match status" value="1"/>
</dbReference>
<dbReference type="GO" id="GO:0003973">
    <property type="term" value="F:(S)-2-hydroxy-acid oxidase activity"/>
    <property type="evidence" value="ECO:0007669"/>
    <property type="project" value="UniProtKB-EC"/>
</dbReference>
<keyword evidence="4 9" id="KW-0560">Oxidoreductase</keyword>
<keyword evidence="10" id="KW-1185">Reference proteome</keyword>
<feature type="binding site" evidence="7">
    <location>
        <begin position="289"/>
        <end position="290"/>
    </location>
    <ligand>
        <name>FMN</name>
        <dbReference type="ChEBI" id="CHEBI:58210"/>
    </ligand>
</feature>
<comment type="similarity">
    <text evidence="5">Belongs to the FMN-dependent alpha-hydroxy acid dehydrogenase family.</text>
</comment>
<dbReference type="PANTHER" id="PTHR10578:SF107">
    <property type="entry name" value="2-HYDROXYACID OXIDASE 1"/>
    <property type="match status" value="1"/>
</dbReference>
<dbReference type="PROSITE" id="PS51349">
    <property type="entry name" value="FMN_HYDROXY_ACID_DH_2"/>
    <property type="match status" value="1"/>
</dbReference>
<feature type="binding site" evidence="7">
    <location>
        <position position="211"/>
    </location>
    <ligand>
        <name>FMN</name>
        <dbReference type="ChEBI" id="CHEBI:58210"/>
    </ligand>
</feature>
<accession>D6U4K8</accession>